<dbReference type="OrthoDB" id="6077919at2759"/>
<evidence type="ECO:0000259" key="10">
    <source>
        <dbReference type="PROSITE" id="PS50157"/>
    </source>
</evidence>
<keyword evidence="3" id="KW-0677">Repeat</keyword>
<evidence type="ECO:0000256" key="2">
    <source>
        <dbReference type="ARBA" id="ARBA00022723"/>
    </source>
</evidence>
<feature type="region of interest" description="Disordered" evidence="9">
    <location>
        <begin position="245"/>
        <end position="328"/>
    </location>
</feature>
<feature type="domain" description="C2H2-type" evidence="10">
    <location>
        <begin position="431"/>
        <end position="458"/>
    </location>
</feature>
<dbReference type="Pfam" id="PF02023">
    <property type="entry name" value="SCAN"/>
    <property type="match status" value="1"/>
</dbReference>
<proteinExistence type="predicted"/>
<feature type="domain" description="SCAN box" evidence="11">
    <location>
        <begin position="19"/>
        <end position="88"/>
    </location>
</feature>
<dbReference type="GO" id="GO:0003677">
    <property type="term" value="F:DNA binding"/>
    <property type="evidence" value="ECO:0007669"/>
    <property type="project" value="UniProtKB-KW"/>
</dbReference>
<dbReference type="RefSeq" id="XP_007534364.2">
    <property type="nucleotide sequence ID" value="XM_007534302.2"/>
</dbReference>
<protein>
    <submittedName>
        <fullName evidence="13">Zinc finger and SCAN domain-containing protein 5B</fullName>
    </submittedName>
</protein>
<dbReference type="InterPro" id="IPR050331">
    <property type="entry name" value="Zinc_finger"/>
</dbReference>
<keyword evidence="6 8" id="KW-0539">Nucleus</keyword>
<dbReference type="Gene3D" id="1.10.4020.10">
    <property type="entry name" value="DNA breaking-rejoining enzymes"/>
    <property type="match status" value="1"/>
</dbReference>
<dbReference type="InParanoid" id="A0A1S3AG34"/>
<name>A0A1S3AG34_ERIEU</name>
<evidence type="ECO:0000256" key="1">
    <source>
        <dbReference type="ARBA" id="ARBA00004123"/>
    </source>
</evidence>
<dbReference type="PROSITE" id="PS50157">
    <property type="entry name" value="ZINC_FINGER_C2H2_2"/>
    <property type="match status" value="4"/>
</dbReference>
<evidence type="ECO:0000256" key="7">
    <source>
        <dbReference type="PROSITE-ProRule" id="PRU00042"/>
    </source>
</evidence>
<dbReference type="GO" id="GO:0010468">
    <property type="term" value="P:regulation of gene expression"/>
    <property type="evidence" value="ECO:0007669"/>
    <property type="project" value="TreeGrafter"/>
</dbReference>
<keyword evidence="4 7" id="KW-0863">Zinc-finger</keyword>
<feature type="compositionally biased region" description="Basic and acidic residues" evidence="9">
    <location>
        <begin position="250"/>
        <end position="271"/>
    </location>
</feature>
<feature type="compositionally biased region" description="Polar residues" evidence="9">
    <location>
        <begin position="283"/>
        <end position="292"/>
    </location>
</feature>
<gene>
    <name evidence="13" type="primary">ZSCAN5B</name>
</gene>
<feature type="region of interest" description="Disordered" evidence="9">
    <location>
        <begin position="537"/>
        <end position="561"/>
    </location>
</feature>
<reference evidence="12" key="1">
    <citation type="submission" date="2025-05" db="UniProtKB">
        <authorList>
            <consortium name="RefSeq"/>
        </authorList>
    </citation>
    <scope>NUCLEOTIDE SEQUENCE [LARGE SCALE GENOMIC DNA]</scope>
</reference>
<keyword evidence="5" id="KW-0862">Zinc</keyword>
<evidence type="ECO:0000313" key="13">
    <source>
        <dbReference type="RefSeq" id="XP_007534364.2"/>
    </source>
</evidence>
<reference evidence="13" key="2">
    <citation type="submission" date="2025-08" db="UniProtKB">
        <authorList>
            <consortium name="RefSeq"/>
        </authorList>
    </citation>
    <scope>IDENTIFICATION</scope>
</reference>
<dbReference type="Proteomes" id="UP001652624">
    <property type="component" value="Chromosome 2"/>
</dbReference>
<dbReference type="Pfam" id="PF00096">
    <property type="entry name" value="zf-C2H2"/>
    <property type="match status" value="3"/>
</dbReference>
<feature type="domain" description="C2H2-type" evidence="10">
    <location>
        <begin position="459"/>
        <end position="486"/>
    </location>
</feature>
<feature type="domain" description="C2H2-type" evidence="10">
    <location>
        <begin position="487"/>
        <end position="514"/>
    </location>
</feature>
<dbReference type="eggNOG" id="KOG1721">
    <property type="taxonomic scope" value="Eukaryota"/>
</dbReference>
<dbReference type="InterPro" id="IPR003309">
    <property type="entry name" value="SCAN_dom"/>
</dbReference>
<feature type="region of interest" description="Disordered" evidence="9">
    <location>
        <begin position="210"/>
        <end position="232"/>
    </location>
</feature>
<keyword evidence="12" id="KW-1185">Reference proteome</keyword>
<dbReference type="PANTHER" id="PTHR16515:SF49">
    <property type="entry name" value="GASTRULA ZINC FINGER PROTEIN XLCGF49.1-LIKE-RELATED"/>
    <property type="match status" value="1"/>
</dbReference>
<comment type="subcellular location">
    <subcellularLocation>
        <location evidence="1 8">Nucleus</location>
    </subcellularLocation>
</comment>
<evidence type="ECO:0000256" key="6">
    <source>
        <dbReference type="ARBA" id="ARBA00023242"/>
    </source>
</evidence>
<dbReference type="InterPro" id="IPR036236">
    <property type="entry name" value="Znf_C2H2_sf"/>
</dbReference>
<evidence type="ECO:0000256" key="4">
    <source>
        <dbReference type="ARBA" id="ARBA00022771"/>
    </source>
</evidence>
<dbReference type="GO" id="GO:0005634">
    <property type="term" value="C:nucleus"/>
    <property type="evidence" value="ECO:0007669"/>
    <property type="project" value="UniProtKB-SubCell"/>
</dbReference>
<dbReference type="PROSITE" id="PS50804">
    <property type="entry name" value="SCAN_BOX"/>
    <property type="match status" value="1"/>
</dbReference>
<dbReference type="SUPFAM" id="SSF47353">
    <property type="entry name" value="Retrovirus capsid dimerization domain-like"/>
    <property type="match status" value="1"/>
</dbReference>
<dbReference type="GO" id="GO:0008270">
    <property type="term" value="F:zinc ion binding"/>
    <property type="evidence" value="ECO:0007669"/>
    <property type="project" value="UniProtKB-KW"/>
</dbReference>
<accession>A0A1S3AG34</accession>
<organism evidence="12 13">
    <name type="scientific">Erinaceus europaeus</name>
    <name type="common">Western European hedgehog</name>
    <dbReference type="NCBI Taxonomy" id="9365"/>
    <lineage>
        <taxon>Eukaryota</taxon>
        <taxon>Metazoa</taxon>
        <taxon>Chordata</taxon>
        <taxon>Craniata</taxon>
        <taxon>Vertebrata</taxon>
        <taxon>Euteleostomi</taxon>
        <taxon>Mammalia</taxon>
        <taxon>Eutheria</taxon>
        <taxon>Laurasiatheria</taxon>
        <taxon>Eulipotyphla</taxon>
        <taxon>Erinaceidae</taxon>
        <taxon>Erinaceinae</taxon>
        <taxon>Erinaceus</taxon>
    </lineage>
</organism>
<evidence type="ECO:0000313" key="12">
    <source>
        <dbReference type="Proteomes" id="UP001652624"/>
    </source>
</evidence>
<dbReference type="SMART" id="SM00431">
    <property type="entry name" value="SCAN"/>
    <property type="match status" value="1"/>
</dbReference>
<dbReference type="Gene3D" id="3.30.160.60">
    <property type="entry name" value="Classic Zinc Finger"/>
    <property type="match status" value="5"/>
</dbReference>
<evidence type="ECO:0000256" key="9">
    <source>
        <dbReference type="SAM" id="MobiDB-lite"/>
    </source>
</evidence>
<keyword evidence="2" id="KW-0479">Metal-binding</keyword>
<feature type="compositionally biased region" description="Basic and acidic residues" evidence="9">
    <location>
        <begin position="310"/>
        <end position="328"/>
    </location>
</feature>
<evidence type="ECO:0000256" key="8">
    <source>
        <dbReference type="PROSITE-ProRule" id="PRU00187"/>
    </source>
</evidence>
<dbReference type="GeneID" id="103123643"/>
<dbReference type="PANTHER" id="PTHR16515">
    <property type="entry name" value="PR DOMAIN ZINC FINGER PROTEIN"/>
    <property type="match status" value="1"/>
</dbReference>
<dbReference type="SUPFAM" id="SSF57667">
    <property type="entry name" value="beta-beta-alpha zinc fingers"/>
    <property type="match status" value="3"/>
</dbReference>
<dbReference type="PROSITE" id="PS00028">
    <property type="entry name" value="ZINC_FINGER_C2H2_1"/>
    <property type="match status" value="3"/>
</dbReference>
<dbReference type="AlphaFoldDB" id="A0A1S3AG34"/>
<evidence type="ECO:0000256" key="3">
    <source>
        <dbReference type="ARBA" id="ARBA00022737"/>
    </source>
</evidence>
<evidence type="ECO:0000256" key="5">
    <source>
        <dbReference type="ARBA" id="ARBA00022833"/>
    </source>
</evidence>
<dbReference type="InterPro" id="IPR038269">
    <property type="entry name" value="SCAN_sf"/>
</dbReference>
<feature type="domain" description="C2H2-type" evidence="10">
    <location>
        <begin position="403"/>
        <end position="430"/>
    </location>
</feature>
<dbReference type="SMART" id="SM00355">
    <property type="entry name" value="ZnF_C2H2"/>
    <property type="match status" value="5"/>
</dbReference>
<dbReference type="InterPro" id="IPR013087">
    <property type="entry name" value="Znf_C2H2_type"/>
</dbReference>
<evidence type="ECO:0000259" key="11">
    <source>
        <dbReference type="PROSITE" id="PS50804"/>
    </source>
</evidence>
<sequence>MEASLCRAWNVCFRNFSAEGLHPLQHLSSLQGLCWNWLRPDLRSKEQILDQLVLEQFLISSTPELQALVLKVGVQTCAELEHLLRNLEAPRDHSAPQKWRVITIDQQQYLLRNLDRTPVKVNCVDALLDLSMNPQVFLSPSPQGNSPHISLEEQRLQAKEDTSWVQTILHDSEMTHPMENQAAEAMEITPVGASSLDGKMDLTMGAQASLSHEPQEMGPQGCPEQQKVEEDKYMTREQEHDVILIGVASENKDGRAPQKLEPELSGDKEEPAGEACLKPQPPQSESSDNNLIQGEADATAEEGPQSPAHQDAEGEVKDRPRAEEGSHDLVKRFSLRPWCAPARLLWEGQTGTQAQAEGAQAATGAQAAAGAQTGASDKVGAGAQRRADAQRAAGSQAASAGQFRCQDCGKVFSYKSQFNIHRRSHTGERPFKCTQCGHGFMQLSDLRVHMRIHQGVRPYQCPTCQATFTHQSTLTRHLRVHSQDRPFRCDHYFKAFSHQGNLNVHLRTHNGQKPYLCTLFDKQFRQLGTFNRHFKLHHSPQSHQRIPARAQSAKQHTDQTD</sequence>